<dbReference type="Proteomes" id="UP000317332">
    <property type="component" value="Unassembled WGS sequence"/>
</dbReference>
<sequence length="554" mass="60490">MKTKITFYLFILVSLIPRFVNSQTFVFNESVSSGIFFESPNGEIVTNPLQDDVNASETCAFSGTENPFPWLEIQYFPSPAFTPATGDKLFFSVYNPNNAPGAQIQFNSGAFFGGNVTYESASLTGWVEYSINLDGIAGNELTQIILFPAEGTSIGVYIDNIYFNDQSVLSPPSSGPTYVYNEEVSSGMFFESPNGGEVANPIVDDVNSSANCAFSGTENPFPWLEIQYFPSPAFTAETGDKLFFSVYNPNNAPGAQIQFNSGAFFGGNVTYESASLTGWVEYSINLDGIAGNELTQIILFPAEGTSIGVYIDNIYFNDQSVLSPPSSGPTYVYNEEVSSGMFFESPNGGEVANPIVDDVNSSANCAFSGTENPFPWLEIQYFPSPAFTPETGDKLFFSVYNPNNAPGAQIQFNSGAFFGGNVTYESASLTGWVEYSINLDGIAGNELTQIILYPAEGTSIGVYIDNIYFANQSALSVDSLDIIDQFVYIDSDGRITFDKEQYNTQVYVFDINGRLLISETINGKNTIKNLKQKGIYIIKAVNDNSVMGKKLIFY</sequence>
<accession>A0A506PQN6</accession>
<gene>
    <name evidence="3" type="ORF">FJ651_01220</name>
</gene>
<organism evidence="3 4">
    <name type="scientific">Paucihalobacter ruber</name>
    <dbReference type="NCBI Taxonomy" id="2567861"/>
    <lineage>
        <taxon>Bacteria</taxon>
        <taxon>Pseudomonadati</taxon>
        <taxon>Bacteroidota</taxon>
        <taxon>Flavobacteriia</taxon>
        <taxon>Flavobacteriales</taxon>
        <taxon>Flavobacteriaceae</taxon>
        <taxon>Paucihalobacter</taxon>
    </lineage>
</organism>
<keyword evidence="1 2" id="KW-0732">Signal</keyword>
<dbReference type="AlphaFoldDB" id="A0A506PQN6"/>
<evidence type="ECO:0000313" key="4">
    <source>
        <dbReference type="Proteomes" id="UP000317332"/>
    </source>
</evidence>
<dbReference type="NCBIfam" id="TIGR04183">
    <property type="entry name" value="Por_Secre_tail"/>
    <property type="match status" value="1"/>
</dbReference>
<name>A0A506PQN6_9FLAO</name>
<proteinExistence type="predicted"/>
<dbReference type="OrthoDB" id="9792152at2"/>
<evidence type="ECO:0000313" key="3">
    <source>
        <dbReference type="EMBL" id="TPV35562.1"/>
    </source>
</evidence>
<reference evidence="3 4" key="1">
    <citation type="submission" date="2019-06" db="EMBL/GenBank/DDBJ databases">
        <title>Flavobacteriaceae Paucihalobacterium erythroidium CWB-1, complete genome.</title>
        <authorList>
            <person name="Wu S."/>
        </authorList>
    </citation>
    <scope>NUCLEOTIDE SEQUENCE [LARGE SCALE GENOMIC DNA]</scope>
    <source>
        <strain evidence="3 4">CWB-1</strain>
    </source>
</reference>
<comment type="caution">
    <text evidence="3">The sequence shown here is derived from an EMBL/GenBank/DDBJ whole genome shotgun (WGS) entry which is preliminary data.</text>
</comment>
<feature type="signal peptide" evidence="2">
    <location>
        <begin position="1"/>
        <end position="22"/>
    </location>
</feature>
<keyword evidence="4" id="KW-1185">Reference proteome</keyword>
<dbReference type="InterPro" id="IPR026444">
    <property type="entry name" value="Secre_tail"/>
</dbReference>
<evidence type="ECO:0000256" key="2">
    <source>
        <dbReference type="SAM" id="SignalP"/>
    </source>
</evidence>
<feature type="chain" id="PRO_5021505544" evidence="2">
    <location>
        <begin position="23"/>
        <end position="554"/>
    </location>
</feature>
<protein>
    <submittedName>
        <fullName evidence="3">T9SS type A sorting domain-containing protein</fullName>
    </submittedName>
</protein>
<dbReference type="EMBL" id="VHIQ01000001">
    <property type="protein sequence ID" value="TPV35562.1"/>
    <property type="molecule type" value="Genomic_DNA"/>
</dbReference>
<dbReference type="RefSeq" id="WP_140988572.1">
    <property type="nucleotide sequence ID" value="NZ_VHIQ01000001.1"/>
</dbReference>
<evidence type="ECO:0000256" key="1">
    <source>
        <dbReference type="ARBA" id="ARBA00022729"/>
    </source>
</evidence>